<dbReference type="EMBL" id="AGBW02007817">
    <property type="protein sequence ID" value="OWR54517.1"/>
    <property type="molecule type" value="Genomic_DNA"/>
</dbReference>
<dbReference type="KEGG" id="dpl:KGM_207826"/>
<keyword evidence="2" id="KW-1185">Reference proteome</keyword>
<dbReference type="AlphaFoldDB" id="A0A212FLA8"/>
<evidence type="ECO:0000313" key="1">
    <source>
        <dbReference type="EMBL" id="OWR54517.1"/>
    </source>
</evidence>
<sequence>MCLCRRVAYCLGNITYIFERLASCCALTAVVTCMMTTLLIMLAIGVGLGYNYCFVDIQTGRNKEDEYPIIFSPIHQHVTRNIKESTVETLTKTEKAATESPEVIKLTMRSNLQKPINYNSLVDKIRRKRRNVTLELYF</sequence>
<evidence type="ECO:0000313" key="2">
    <source>
        <dbReference type="Proteomes" id="UP000007151"/>
    </source>
</evidence>
<proteinExistence type="predicted"/>
<organism evidence="1 2">
    <name type="scientific">Danaus plexippus plexippus</name>
    <dbReference type="NCBI Taxonomy" id="278856"/>
    <lineage>
        <taxon>Eukaryota</taxon>
        <taxon>Metazoa</taxon>
        <taxon>Ecdysozoa</taxon>
        <taxon>Arthropoda</taxon>
        <taxon>Hexapoda</taxon>
        <taxon>Insecta</taxon>
        <taxon>Pterygota</taxon>
        <taxon>Neoptera</taxon>
        <taxon>Endopterygota</taxon>
        <taxon>Lepidoptera</taxon>
        <taxon>Glossata</taxon>
        <taxon>Ditrysia</taxon>
        <taxon>Papilionoidea</taxon>
        <taxon>Nymphalidae</taxon>
        <taxon>Danainae</taxon>
        <taxon>Danaini</taxon>
        <taxon>Danaina</taxon>
        <taxon>Danaus</taxon>
        <taxon>Danaus</taxon>
    </lineage>
</organism>
<name>A0A212FLA8_DANPL</name>
<dbReference type="OrthoDB" id="7491776at2759"/>
<comment type="caution">
    <text evidence="1">The sequence shown here is derived from an EMBL/GenBank/DDBJ whole genome shotgun (WGS) entry which is preliminary data.</text>
</comment>
<dbReference type="eggNOG" id="ENOG502TCRT">
    <property type="taxonomic scope" value="Eukaryota"/>
</dbReference>
<protein>
    <submittedName>
        <fullName evidence="1">Uncharacterized protein</fullName>
    </submittedName>
</protein>
<dbReference type="Proteomes" id="UP000007151">
    <property type="component" value="Unassembled WGS sequence"/>
</dbReference>
<reference evidence="1 2" key="1">
    <citation type="journal article" date="2011" name="Cell">
        <title>The monarch butterfly genome yields insights into long-distance migration.</title>
        <authorList>
            <person name="Zhan S."/>
            <person name="Merlin C."/>
            <person name="Boore J.L."/>
            <person name="Reppert S.M."/>
        </authorList>
    </citation>
    <scope>NUCLEOTIDE SEQUENCE [LARGE SCALE GENOMIC DNA]</scope>
    <source>
        <strain evidence="1">F-2</strain>
    </source>
</reference>
<accession>A0A212FLA8</accession>
<gene>
    <name evidence="1" type="ORF">KGM_207826</name>
</gene>